<reference evidence="3 4" key="1">
    <citation type="journal article" date="2015" name="Nature">
        <title>rRNA introns, odd ribosomes, and small enigmatic genomes across a large radiation of phyla.</title>
        <authorList>
            <person name="Brown C.T."/>
            <person name="Hug L.A."/>
            <person name="Thomas B.C."/>
            <person name="Sharon I."/>
            <person name="Castelle C.J."/>
            <person name="Singh A."/>
            <person name="Wilkins M.J."/>
            <person name="Williams K.H."/>
            <person name="Banfield J.F."/>
        </authorList>
    </citation>
    <scope>NUCLEOTIDE SEQUENCE [LARGE SCALE GENOMIC DNA]</scope>
</reference>
<dbReference type="EMBL" id="LCAV01000026">
    <property type="protein sequence ID" value="KKR97661.1"/>
    <property type="molecule type" value="Genomic_DNA"/>
</dbReference>
<feature type="chain" id="PRO_5002534965" evidence="2">
    <location>
        <begin position="27"/>
        <end position="429"/>
    </location>
</feature>
<dbReference type="PANTHER" id="PTHR31797:SF6">
    <property type="entry name" value="CHITIN-BINDING TYPE-2 DOMAIN-CONTAINING PROTEIN"/>
    <property type="match status" value="1"/>
</dbReference>
<feature type="compositionally biased region" description="Low complexity" evidence="1">
    <location>
        <begin position="70"/>
        <end position="82"/>
    </location>
</feature>
<feature type="signal peptide" evidence="2">
    <location>
        <begin position="1"/>
        <end position="26"/>
    </location>
</feature>
<evidence type="ECO:0000313" key="3">
    <source>
        <dbReference type="EMBL" id="KKR97661.1"/>
    </source>
</evidence>
<organism evidence="3 4">
    <name type="scientific">Candidatus Magasanikbacteria bacterium GW2011_GWC2_41_17</name>
    <dbReference type="NCBI Taxonomy" id="1619048"/>
    <lineage>
        <taxon>Bacteria</taxon>
        <taxon>Candidatus Magasanikiibacteriota</taxon>
    </lineage>
</organism>
<evidence type="ECO:0000256" key="2">
    <source>
        <dbReference type="SAM" id="SignalP"/>
    </source>
</evidence>
<accession>A0A0G0VDE6</accession>
<evidence type="ECO:0000256" key="1">
    <source>
        <dbReference type="SAM" id="MobiDB-lite"/>
    </source>
</evidence>
<evidence type="ECO:0000313" key="4">
    <source>
        <dbReference type="Proteomes" id="UP000034108"/>
    </source>
</evidence>
<dbReference type="AlphaFoldDB" id="A0A0G0VDE6"/>
<sequence length="429" mass="44893">MKRFLMILVAMAFAGCSFGYTPPSKASDMAGDTLADSQDSNDGDSDDETNFNPPLPVEDEPLPDLADVATNTDSTDMPDTDTPANTDSDVDNGLDVAEPKADALDTLAETETMIVPPCVVNPLLCADTPPTLLDAEVATTEPTTAEQPMAESNASESAMVEFATVEPTVAVELATAESIATVEFGADAETTADTSNDTVDTATAKIETIVVVPSDTGVKIDAQTEEVAVPTETAPNADTVAENEIISETAPPVEDTLAQAETTTQPDGSISQPCVSDPTLCDDNNPCTDDFCDTETGCTHTNNTIACDDGNQCTANDACENSVCAPGTAVVCDDSDACTDDYCQNGVGCVYEWVCECVVNAKCDDQNPCTNDVCAAGFCKYLFNSAPCDDNSACTATDQCVGGECMGIVPLNCDDNNQCQPDGWLYLRR</sequence>
<comment type="caution">
    <text evidence="3">The sequence shown here is derived from an EMBL/GenBank/DDBJ whole genome shotgun (WGS) entry which is preliminary data.</text>
</comment>
<feature type="region of interest" description="Disordered" evidence="1">
    <location>
        <begin position="26"/>
        <end position="93"/>
    </location>
</feature>
<gene>
    <name evidence="3" type="ORF">UU49_C0026G0016</name>
</gene>
<protein>
    <submittedName>
        <fullName evidence="3">Extracellular matrix protein</fullName>
    </submittedName>
</protein>
<name>A0A0G0VDE6_9BACT</name>
<dbReference type="Pfam" id="PF00526">
    <property type="entry name" value="Dicty_CTDC"/>
    <property type="match status" value="4"/>
</dbReference>
<feature type="compositionally biased region" description="Acidic residues" evidence="1">
    <location>
        <begin position="39"/>
        <end position="49"/>
    </location>
</feature>
<dbReference type="InterPro" id="IPR001673">
    <property type="entry name" value="S_mold_repeat"/>
</dbReference>
<dbReference type="Proteomes" id="UP000034108">
    <property type="component" value="Unassembled WGS sequence"/>
</dbReference>
<dbReference type="PANTHER" id="PTHR31797">
    <property type="entry name" value="EXTRACELLULAR MATRIX PROTEIN A-RELATED"/>
    <property type="match status" value="1"/>
</dbReference>
<keyword evidence="2" id="KW-0732">Signal</keyword>
<dbReference type="InterPro" id="IPR052846">
    <property type="entry name" value="ECM-enzyme_regulator"/>
</dbReference>
<dbReference type="PROSITE" id="PS51257">
    <property type="entry name" value="PROKAR_LIPOPROTEIN"/>
    <property type="match status" value="1"/>
</dbReference>
<proteinExistence type="predicted"/>